<name>A0A2N5SD35_9BASI</name>
<dbReference type="Pfam" id="PF09445">
    <property type="entry name" value="Methyltransf_15"/>
    <property type="match status" value="1"/>
</dbReference>
<comment type="similarity">
    <text evidence="2">Belongs to the methyltransferase superfamily. Trimethylguanosine synthase family.</text>
</comment>
<dbReference type="GO" id="GO:0005634">
    <property type="term" value="C:nucleus"/>
    <property type="evidence" value="ECO:0007669"/>
    <property type="project" value="TreeGrafter"/>
</dbReference>
<comment type="catalytic activity">
    <reaction evidence="6">
        <text>a 5'-end (N(7)-methyl 5'-triphosphoguanosine)-ribonucleoside in snRNA + S-adenosyl-L-methionine = a 5'-end (N(2),N(7)-dimethyl 5'-triphosphoguanosine)-ribonucleoside in snRNA + S-adenosyl-L-homocysteine + H(+)</text>
        <dbReference type="Rhea" id="RHEA:78471"/>
        <dbReference type="Rhea" id="RHEA-COMP:19085"/>
        <dbReference type="Rhea" id="RHEA-COMP:19087"/>
        <dbReference type="ChEBI" id="CHEBI:15378"/>
        <dbReference type="ChEBI" id="CHEBI:57856"/>
        <dbReference type="ChEBI" id="CHEBI:59789"/>
        <dbReference type="ChEBI" id="CHEBI:156461"/>
        <dbReference type="ChEBI" id="CHEBI:172880"/>
    </reaction>
    <physiologicalReaction direction="left-to-right" evidence="6">
        <dbReference type="Rhea" id="RHEA:78472"/>
    </physiologicalReaction>
</comment>
<dbReference type="PANTHER" id="PTHR14741">
    <property type="entry name" value="S-ADENOSYLMETHIONINE-DEPENDENT METHYLTRANSFERASE RELATED"/>
    <property type="match status" value="1"/>
</dbReference>
<evidence type="ECO:0000313" key="9">
    <source>
        <dbReference type="Proteomes" id="UP000235392"/>
    </source>
</evidence>
<dbReference type="PANTHER" id="PTHR14741:SF32">
    <property type="entry name" value="TRIMETHYLGUANOSINE SYNTHASE"/>
    <property type="match status" value="1"/>
</dbReference>
<accession>A0A2N5SD35</accession>
<comment type="catalytic activity">
    <reaction evidence="5">
        <text>a 5'-end (N(2),N(7)-dimethyl 5'-triphosphoguanosine)-ribonucleoside in snRNA + S-adenosyl-L-methionine = a 5'-end (N(2),N(2),N(7)-trimethyl 5'-triphosphoguanosine)-ribonucleoside in snRNA + S-adenosyl-L-homocysteine + H(+)</text>
        <dbReference type="Rhea" id="RHEA:78479"/>
        <dbReference type="Rhea" id="RHEA-COMP:19087"/>
        <dbReference type="Rhea" id="RHEA-COMP:19089"/>
        <dbReference type="ChEBI" id="CHEBI:15378"/>
        <dbReference type="ChEBI" id="CHEBI:57856"/>
        <dbReference type="ChEBI" id="CHEBI:59789"/>
        <dbReference type="ChEBI" id="CHEBI:167623"/>
        <dbReference type="ChEBI" id="CHEBI:172880"/>
    </reaction>
    <physiologicalReaction direction="left-to-right" evidence="5">
        <dbReference type="Rhea" id="RHEA:78480"/>
    </physiologicalReaction>
</comment>
<proteinExistence type="inferred from homology"/>
<comment type="caution">
    <text evidence="8">The sequence shown here is derived from an EMBL/GenBank/DDBJ whole genome shotgun (WGS) entry which is preliminary data.</text>
</comment>
<evidence type="ECO:0000256" key="4">
    <source>
        <dbReference type="ARBA" id="ARBA00048740"/>
    </source>
</evidence>
<evidence type="ECO:0000256" key="5">
    <source>
        <dbReference type="ARBA" id="ARBA00048763"/>
    </source>
</evidence>
<reference evidence="8 9" key="1">
    <citation type="submission" date="2017-11" db="EMBL/GenBank/DDBJ databases">
        <title>De novo assembly and phasing of dikaryotic genomes from two isolates of Puccinia coronata f. sp. avenae, the causal agent of oat crown rust.</title>
        <authorList>
            <person name="Miller M.E."/>
            <person name="Zhang Y."/>
            <person name="Omidvar V."/>
            <person name="Sperschneider J."/>
            <person name="Schwessinger B."/>
            <person name="Raley C."/>
            <person name="Palmer J.M."/>
            <person name="Garnica D."/>
            <person name="Upadhyaya N."/>
            <person name="Rathjen J."/>
            <person name="Taylor J.M."/>
            <person name="Park R.F."/>
            <person name="Dodds P.N."/>
            <person name="Hirsch C.D."/>
            <person name="Kianian S.F."/>
            <person name="Figueroa M."/>
        </authorList>
    </citation>
    <scope>NUCLEOTIDE SEQUENCE [LARGE SCALE GENOMIC DNA]</scope>
    <source>
        <strain evidence="8">12SD80</strain>
    </source>
</reference>
<evidence type="ECO:0000313" key="8">
    <source>
        <dbReference type="EMBL" id="PLW11109.1"/>
    </source>
</evidence>
<comment type="catalytic activity">
    <reaction evidence="3">
        <text>a 5'-end (N(2),N(7)-dimethyl 5'-triphosphoguanosine)-ribonucleoside in snoRNA + S-adenosyl-L-methionine = a 5'-end (N(2),N(2),N(7)-trimethyl 5'-triphosphoguanosine)-ribonucleoside in snoRNA + S-adenosyl-L-homocysteine + H(+)</text>
        <dbReference type="Rhea" id="RHEA:78507"/>
        <dbReference type="Rhea" id="RHEA-COMP:19088"/>
        <dbReference type="Rhea" id="RHEA-COMP:19090"/>
        <dbReference type="ChEBI" id="CHEBI:15378"/>
        <dbReference type="ChEBI" id="CHEBI:57856"/>
        <dbReference type="ChEBI" id="CHEBI:59789"/>
        <dbReference type="ChEBI" id="CHEBI:167623"/>
        <dbReference type="ChEBI" id="CHEBI:172880"/>
    </reaction>
    <physiologicalReaction direction="left-to-right" evidence="3">
        <dbReference type="Rhea" id="RHEA:78508"/>
    </physiologicalReaction>
</comment>
<evidence type="ECO:0000256" key="1">
    <source>
        <dbReference type="ARBA" id="ARBA00018517"/>
    </source>
</evidence>
<dbReference type="GO" id="GO:0071164">
    <property type="term" value="F:RNA cap trimethylguanosine synthase activity"/>
    <property type="evidence" value="ECO:0007669"/>
    <property type="project" value="TreeGrafter"/>
</dbReference>
<sequence length="132" mass="14259">MDKESWYSVTPEVIAKQTAACARCKVIVNGFCGAGGNTIQFAFTCDKDTLSLLLPPIYDCALTIFTAVIAIDKDPNKIKLAWSNAAVYGVAHKIEFICANFLDWMAQLSSAQIASINVVFLSPPSVLLPSLL</sequence>
<evidence type="ECO:0000256" key="6">
    <source>
        <dbReference type="ARBA" id="ARBA00049075"/>
    </source>
</evidence>
<comment type="catalytic activity">
    <reaction evidence="4">
        <text>a 5'-end (N(7)-methyl 5'-triphosphoguanosine)-ribonucleoside in snoRNA + S-adenosyl-L-methionine = a 5'-end (N(2),N(7)-dimethyl 5'-triphosphoguanosine)-ribonucleoside in snoRNA + S-adenosyl-L-homocysteine + H(+)</text>
        <dbReference type="Rhea" id="RHEA:78475"/>
        <dbReference type="Rhea" id="RHEA-COMP:19086"/>
        <dbReference type="Rhea" id="RHEA-COMP:19088"/>
        <dbReference type="ChEBI" id="CHEBI:15378"/>
        <dbReference type="ChEBI" id="CHEBI:57856"/>
        <dbReference type="ChEBI" id="CHEBI:59789"/>
        <dbReference type="ChEBI" id="CHEBI:156461"/>
        <dbReference type="ChEBI" id="CHEBI:172880"/>
    </reaction>
    <physiologicalReaction direction="left-to-right" evidence="4">
        <dbReference type="Rhea" id="RHEA:78476"/>
    </physiologicalReaction>
</comment>
<gene>
    <name evidence="8" type="ORF">PCASD_25058</name>
</gene>
<dbReference type="SUPFAM" id="SSF53335">
    <property type="entry name" value="S-adenosyl-L-methionine-dependent methyltransferases"/>
    <property type="match status" value="1"/>
</dbReference>
<protein>
    <recommendedName>
        <fullName evidence="1">Trimethylguanosine synthase</fullName>
    </recommendedName>
    <alternativeName>
        <fullName evidence="7">Cap-specific guanine-N(2) methyltransferase</fullName>
    </alternativeName>
</protein>
<dbReference type="Gene3D" id="3.40.50.150">
    <property type="entry name" value="Vaccinia Virus protein VP39"/>
    <property type="match status" value="1"/>
</dbReference>
<dbReference type="InterPro" id="IPR029063">
    <property type="entry name" value="SAM-dependent_MTases_sf"/>
</dbReference>
<dbReference type="InterPro" id="IPR019012">
    <property type="entry name" value="RNA_cap_Gua-N2-MeTrfase"/>
</dbReference>
<dbReference type="AlphaFoldDB" id="A0A2N5SD35"/>
<dbReference type="Proteomes" id="UP000235392">
    <property type="component" value="Unassembled WGS sequence"/>
</dbReference>
<evidence type="ECO:0000256" key="7">
    <source>
        <dbReference type="ARBA" id="ARBA00049790"/>
    </source>
</evidence>
<evidence type="ECO:0000256" key="2">
    <source>
        <dbReference type="ARBA" id="ARBA00025783"/>
    </source>
</evidence>
<dbReference type="EMBL" id="PGCI01000936">
    <property type="protein sequence ID" value="PLW11109.1"/>
    <property type="molecule type" value="Genomic_DNA"/>
</dbReference>
<organism evidence="8 9">
    <name type="scientific">Puccinia coronata f. sp. avenae</name>
    <dbReference type="NCBI Taxonomy" id="200324"/>
    <lineage>
        <taxon>Eukaryota</taxon>
        <taxon>Fungi</taxon>
        <taxon>Dikarya</taxon>
        <taxon>Basidiomycota</taxon>
        <taxon>Pucciniomycotina</taxon>
        <taxon>Pucciniomycetes</taxon>
        <taxon>Pucciniales</taxon>
        <taxon>Pucciniaceae</taxon>
        <taxon>Puccinia</taxon>
    </lineage>
</organism>
<evidence type="ECO:0000256" key="3">
    <source>
        <dbReference type="ARBA" id="ARBA00047418"/>
    </source>
</evidence>